<organism evidence="2 3">
    <name type="scientific">Sphingobacterium daejeonense</name>
    <dbReference type="NCBI Taxonomy" id="371142"/>
    <lineage>
        <taxon>Bacteria</taxon>
        <taxon>Pseudomonadati</taxon>
        <taxon>Bacteroidota</taxon>
        <taxon>Sphingobacteriia</taxon>
        <taxon>Sphingobacteriales</taxon>
        <taxon>Sphingobacteriaceae</taxon>
        <taxon>Sphingobacterium</taxon>
    </lineage>
</organism>
<dbReference type="EMBL" id="JBHTKY010000001">
    <property type="protein sequence ID" value="MFD1164179.1"/>
    <property type="molecule type" value="Genomic_DNA"/>
</dbReference>
<gene>
    <name evidence="2" type="ORF">ACFQ2C_01025</name>
</gene>
<dbReference type="RefSeq" id="WP_232046122.1">
    <property type="nucleotide sequence ID" value="NZ_JALXMZ010000009.1"/>
</dbReference>
<evidence type="ECO:0000313" key="2">
    <source>
        <dbReference type="EMBL" id="MFD1164179.1"/>
    </source>
</evidence>
<dbReference type="Proteomes" id="UP001597205">
    <property type="component" value="Unassembled WGS sequence"/>
</dbReference>
<sequence>MNYFDNKSTNASAETFNVKIKAFTSQFRGVGNINFFLLRLTKLFVQSTDFETDPFVRQQRLLPVYHDLINR</sequence>
<dbReference type="InterPro" id="IPR002560">
    <property type="entry name" value="Transposase_DDE"/>
</dbReference>
<protein>
    <submittedName>
        <fullName evidence="2">Transposase</fullName>
    </submittedName>
</protein>
<evidence type="ECO:0000259" key="1">
    <source>
        <dbReference type="Pfam" id="PF01610"/>
    </source>
</evidence>
<dbReference type="Pfam" id="PF01610">
    <property type="entry name" value="DDE_Tnp_ISL3"/>
    <property type="match status" value="1"/>
</dbReference>
<reference evidence="3" key="1">
    <citation type="journal article" date="2019" name="Int. J. Syst. Evol. Microbiol.">
        <title>The Global Catalogue of Microorganisms (GCM) 10K type strain sequencing project: providing services to taxonomists for standard genome sequencing and annotation.</title>
        <authorList>
            <consortium name="The Broad Institute Genomics Platform"/>
            <consortium name="The Broad Institute Genome Sequencing Center for Infectious Disease"/>
            <person name="Wu L."/>
            <person name="Ma J."/>
        </authorList>
    </citation>
    <scope>NUCLEOTIDE SEQUENCE [LARGE SCALE GENOMIC DNA]</scope>
    <source>
        <strain evidence="3">CCUG 52468</strain>
    </source>
</reference>
<keyword evidence="3" id="KW-1185">Reference proteome</keyword>
<proteinExistence type="predicted"/>
<evidence type="ECO:0000313" key="3">
    <source>
        <dbReference type="Proteomes" id="UP001597205"/>
    </source>
</evidence>
<accession>A0ABW3RGA8</accession>
<comment type="caution">
    <text evidence="2">The sequence shown here is derived from an EMBL/GenBank/DDBJ whole genome shotgun (WGS) entry which is preliminary data.</text>
</comment>
<feature type="domain" description="Transposase IS204/IS1001/IS1096/IS1165 DDE" evidence="1">
    <location>
        <begin position="1"/>
        <end position="39"/>
    </location>
</feature>
<name>A0ABW3RGA8_9SPHI</name>